<accession>A0A7S1TMZ1</accession>
<dbReference type="EMBL" id="HBGI01002154">
    <property type="protein sequence ID" value="CAD9239669.1"/>
    <property type="molecule type" value="Transcribed_RNA"/>
</dbReference>
<keyword evidence="1" id="KW-0697">Rotamase</keyword>
<organism evidence="4">
    <name type="scientific">Erythrolobus australicus</name>
    <dbReference type="NCBI Taxonomy" id="1077150"/>
    <lineage>
        <taxon>Eukaryota</taxon>
        <taxon>Rhodophyta</taxon>
        <taxon>Bangiophyceae</taxon>
        <taxon>Porphyridiales</taxon>
        <taxon>Porphyridiaceae</taxon>
        <taxon>Erythrolobus</taxon>
    </lineage>
</organism>
<evidence type="ECO:0000259" key="3">
    <source>
        <dbReference type="PROSITE" id="PS50059"/>
    </source>
</evidence>
<dbReference type="SUPFAM" id="SSF54534">
    <property type="entry name" value="FKBP-like"/>
    <property type="match status" value="1"/>
</dbReference>
<reference evidence="4" key="1">
    <citation type="submission" date="2021-01" db="EMBL/GenBank/DDBJ databases">
        <authorList>
            <person name="Corre E."/>
            <person name="Pelletier E."/>
            <person name="Niang G."/>
            <person name="Scheremetjew M."/>
            <person name="Finn R."/>
            <person name="Kale V."/>
            <person name="Holt S."/>
            <person name="Cochrane G."/>
            <person name="Meng A."/>
            <person name="Brown T."/>
            <person name="Cohen L."/>
        </authorList>
    </citation>
    <scope>NUCLEOTIDE SEQUENCE</scope>
    <source>
        <strain evidence="4">CCMP3124</strain>
    </source>
</reference>
<proteinExistence type="predicted"/>
<evidence type="ECO:0000256" key="1">
    <source>
        <dbReference type="PROSITE-ProRule" id="PRU00277"/>
    </source>
</evidence>
<dbReference type="Gene3D" id="3.10.50.40">
    <property type="match status" value="1"/>
</dbReference>
<sequence>MLGFAHCGLQSASMRQPAQRRSSQAPRKRGARQCSVVRAARDADATNARGQHCAREVSRRNALGAMASAAMAAAAMGAAGAVSAADKTKLKFATLDSGVAIATVKAGSGNSPRNGDLVIVDYVGYLSNGTIFDNTKSPGRKPLAFQMGQRKIIPGLEDALRTMKPGGEATVVVPPKLAYGERGVCFEGQGCLIPPNETLEYDLTLIRVAVSPI</sequence>
<dbReference type="InterPro" id="IPR053111">
    <property type="entry name" value="Chloro_FKBP-type_PPIase"/>
</dbReference>
<dbReference type="InterPro" id="IPR001179">
    <property type="entry name" value="PPIase_FKBP_dom"/>
</dbReference>
<dbReference type="EC" id="5.2.1.8" evidence="1"/>
<feature type="compositionally biased region" description="Polar residues" evidence="2">
    <location>
        <begin position="10"/>
        <end position="25"/>
    </location>
</feature>
<keyword evidence="1" id="KW-0413">Isomerase</keyword>
<evidence type="ECO:0000256" key="2">
    <source>
        <dbReference type="SAM" id="MobiDB-lite"/>
    </source>
</evidence>
<dbReference type="InterPro" id="IPR046357">
    <property type="entry name" value="PPIase_dom_sf"/>
</dbReference>
<dbReference type="PANTHER" id="PTHR47598">
    <property type="entry name" value="PEPTIDYL-PROLYL CIS-TRANS ISOMERASE FKBP17-2, CHLOROPLASTIC"/>
    <property type="match status" value="1"/>
</dbReference>
<dbReference type="PROSITE" id="PS50059">
    <property type="entry name" value="FKBP_PPIASE"/>
    <property type="match status" value="1"/>
</dbReference>
<dbReference type="Pfam" id="PF00254">
    <property type="entry name" value="FKBP_C"/>
    <property type="match status" value="1"/>
</dbReference>
<comment type="catalytic activity">
    <reaction evidence="1">
        <text>[protein]-peptidylproline (omega=180) = [protein]-peptidylproline (omega=0)</text>
        <dbReference type="Rhea" id="RHEA:16237"/>
        <dbReference type="Rhea" id="RHEA-COMP:10747"/>
        <dbReference type="Rhea" id="RHEA-COMP:10748"/>
        <dbReference type="ChEBI" id="CHEBI:83833"/>
        <dbReference type="ChEBI" id="CHEBI:83834"/>
        <dbReference type="EC" id="5.2.1.8"/>
    </reaction>
</comment>
<dbReference type="GO" id="GO:0009507">
    <property type="term" value="C:chloroplast"/>
    <property type="evidence" value="ECO:0007669"/>
    <property type="project" value="TreeGrafter"/>
</dbReference>
<gene>
    <name evidence="4" type="ORF">EAUS1353_LOCUS1407</name>
</gene>
<protein>
    <recommendedName>
        <fullName evidence="1">peptidylprolyl isomerase</fullName>
        <ecNumber evidence="1">5.2.1.8</ecNumber>
    </recommendedName>
</protein>
<feature type="domain" description="PPIase FKBP-type" evidence="3">
    <location>
        <begin position="115"/>
        <end position="209"/>
    </location>
</feature>
<name>A0A7S1TMZ1_9RHOD</name>
<feature type="region of interest" description="Disordered" evidence="2">
    <location>
        <begin position="1"/>
        <end position="34"/>
    </location>
</feature>
<dbReference type="PANTHER" id="PTHR47598:SF1">
    <property type="entry name" value="PEPTIDYL-PROLYL CIS-TRANS ISOMERASE FKBP17-2, CHLOROPLASTIC"/>
    <property type="match status" value="1"/>
</dbReference>
<dbReference type="AlphaFoldDB" id="A0A7S1TMZ1"/>
<dbReference type="GO" id="GO:0003755">
    <property type="term" value="F:peptidyl-prolyl cis-trans isomerase activity"/>
    <property type="evidence" value="ECO:0007669"/>
    <property type="project" value="UniProtKB-KW"/>
</dbReference>
<evidence type="ECO:0000313" key="4">
    <source>
        <dbReference type="EMBL" id="CAD9239669.1"/>
    </source>
</evidence>